<keyword evidence="4" id="KW-1185">Reference proteome</keyword>
<evidence type="ECO:0000313" key="4">
    <source>
        <dbReference type="Proteomes" id="UP001370348"/>
    </source>
</evidence>
<dbReference type="Gene3D" id="3.40.50.1820">
    <property type="entry name" value="alpha/beta hydrolase"/>
    <property type="match status" value="1"/>
</dbReference>
<evidence type="ECO:0000256" key="1">
    <source>
        <dbReference type="SAM" id="MobiDB-lite"/>
    </source>
</evidence>
<dbReference type="PANTHER" id="PTHR37946">
    <property type="entry name" value="SLL1969 PROTEIN"/>
    <property type="match status" value="1"/>
</dbReference>
<dbReference type="SUPFAM" id="SSF53474">
    <property type="entry name" value="alpha/beta-Hydrolases"/>
    <property type="match status" value="1"/>
</dbReference>
<dbReference type="RefSeq" id="WP_394821851.1">
    <property type="nucleotide sequence ID" value="NZ_CP089984.1"/>
</dbReference>
<dbReference type="InterPro" id="IPR007751">
    <property type="entry name" value="DUF676_lipase-like"/>
</dbReference>
<dbReference type="Proteomes" id="UP001370348">
    <property type="component" value="Chromosome"/>
</dbReference>
<dbReference type="InterPro" id="IPR029058">
    <property type="entry name" value="AB_hydrolase_fold"/>
</dbReference>
<feature type="domain" description="DUF676" evidence="2">
    <location>
        <begin position="41"/>
        <end position="141"/>
    </location>
</feature>
<gene>
    <name evidence="3" type="ORF">LZC94_30825</name>
</gene>
<dbReference type="PANTHER" id="PTHR37946:SF1">
    <property type="entry name" value="SLL1969 PROTEIN"/>
    <property type="match status" value="1"/>
</dbReference>
<proteinExistence type="predicted"/>
<dbReference type="Pfam" id="PF05057">
    <property type="entry name" value="DUF676"/>
    <property type="match status" value="1"/>
</dbReference>
<name>A0ABZ2LMU5_9BACT</name>
<evidence type="ECO:0000313" key="3">
    <source>
        <dbReference type="EMBL" id="WXB12233.1"/>
    </source>
</evidence>
<accession>A0ABZ2LMU5</accession>
<sequence>MGLRDWPGLAGGNEALATLREVYLMPRDIAPIVPEARAGEDVVVLVHGFFASAGVFRPMRKRIEAETGARVASFTHLPGVGVRRIALSLAKLVDRIPRGVRIHLVGHSLGGLVSRWYVEELGGYMRVAQTISLASPFGGARAAMLFPYFVGADLHPGSEVLRDMRTRTPSDVPHTSISGTADRVVHHTAGAFARGEHIVLPGRGHNTLLYDAEVMDLIVARIKRAQARPFDPVSRVASMATVPTPIPPAVSPPASPPVSTSLPPTIPATEAA</sequence>
<feature type="region of interest" description="Disordered" evidence="1">
    <location>
        <begin position="245"/>
        <end position="272"/>
    </location>
</feature>
<protein>
    <recommendedName>
        <fullName evidence="2">DUF676 domain-containing protein</fullName>
    </recommendedName>
</protein>
<dbReference type="EMBL" id="CP089984">
    <property type="protein sequence ID" value="WXB12233.1"/>
    <property type="molecule type" value="Genomic_DNA"/>
</dbReference>
<organism evidence="3 4">
    <name type="scientific">Pendulispora albinea</name>
    <dbReference type="NCBI Taxonomy" id="2741071"/>
    <lineage>
        <taxon>Bacteria</taxon>
        <taxon>Pseudomonadati</taxon>
        <taxon>Myxococcota</taxon>
        <taxon>Myxococcia</taxon>
        <taxon>Myxococcales</taxon>
        <taxon>Sorangiineae</taxon>
        <taxon>Pendulisporaceae</taxon>
        <taxon>Pendulispora</taxon>
    </lineage>
</organism>
<reference evidence="3 4" key="1">
    <citation type="submission" date="2021-12" db="EMBL/GenBank/DDBJ databases">
        <title>Discovery of the Pendulisporaceae a myxobacterial family with distinct sporulation behavior and unique specialized metabolism.</title>
        <authorList>
            <person name="Garcia R."/>
            <person name="Popoff A."/>
            <person name="Bader C.D."/>
            <person name="Loehr J."/>
            <person name="Walesch S."/>
            <person name="Walt C."/>
            <person name="Boldt J."/>
            <person name="Bunk B."/>
            <person name="Haeckl F.J.F.P.J."/>
            <person name="Gunesch A.P."/>
            <person name="Birkelbach J."/>
            <person name="Nuebel U."/>
            <person name="Pietschmann T."/>
            <person name="Bach T."/>
            <person name="Mueller R."/>
        </authorList>
    </citation>
    <scope>NUCLEOTIDE SEQUENCE [LARGE SCALE GENOMIC DNA]</scope>
    <source>
        <strain evidence="3 4">MSr11954</strain>
    </source>
</reference>
<feature type="compositionally biased region" description="Pro residues" evidence="1">
    <location>
        <begin position="245"/>
        <end position="256"/>
    </location>
</feature>
<evidence type="ECO:0000259" key="2">
    <source>
        <dbReference type="Pfam" id="PF05057"/>
    </source>
</evidence>